<evidence type="ECO:0000259" key="7">
    <source>
        <dbReference type="PROSITE" id="PS50109"/>
    </source>
</evidence>
<dbReference type="SUPFAM" id="SSF47384">
    <property type="entry name" value="Homodimeric domain of signal transducing histidine kinase"/>
    <property type="match status" value="1"/>
</dbReference>
<dbReference type="PRINTS" id="PR00344">
    <property type="entry name" value="BCTRLSENSOR"/>
</dbReference>
<dbReference type="PROSITE" id="PS50112">
    <property type="entry name" value="PAS"/>
    <property type="match status" value="2"/>
</dbReference>
<name>A0ABZ1UT68_9BURK</name>
<evidence type="ECO:0000256" key="4">
    <source>
        <dbReference type="ARBA" id="ARBA00022679"/>
    </source>
</evidence>
<evidence type="ECO:0000313" key="11">
    <source>
        <dbReference type="Proteomes" id="UP000321323"/>
    </source>
</evidence>
<keyword evidence="11" id="KW-1185">Reference proteome</keyword>
<dbReference type="Pfam" id="PF00512">
    <property type="entry name" value="HisKA"/>
    <property type="match status" value="1"/>
</dbReference>
<feature type="domain" description="PAC" evidence="9">
    <location>
        <begin position="212"/>
        <end position="262"/>
    </location>
</feature>
<evidence type="ECO:0000256" key="3">
    <source>
        <dbReference type="ARBA" id="ARBA00022553"/>
    </source>
</evidence>
<dbReference type="InterPro" id="IPR013767">
    <property type="entry name" value="PAS_fold"/>
</dbReference>
<dbReference type="CDD" id="cd00130">
    <property type="entry name" value="PAS"/>
    <property type="match status" value="2"/>
</dbReference>
<evidence type="ECO:0000256" key="5">
    <source>
        <dbReference type="ARBA" id="ARBA00022777"/>
    </source>
</evidence>
<feature type="domain" description="PAS" evidence="8">
    <location>
        <begin position="6"/>
        <end position="75"/>
    </location>
</feature>
<dbReference type="InterPro" id="IPR005467">
    <property type="entry name" value="His_kinase_dom"/>
</dbReference>
<dbReference type="InterPro" id="IPR004358">
    <property type="entry name" value="Sig_transdc_His_kin-like_C"/>
</dbReference>
<feature type="domain" description="Histidine kinase" evidence="7">
    <location>
        <begin position="280"/>
        <end position="493"/>
    </location>
</feature>
<dbReference type="InterPro" id="IPR050351">
    <property type="entry name" value="BphY/WalK/GraS-like"/>
</dbReference>
<dbReference type="PROSITE" id="PS50113">
    <property type="entry name" value="PAC"/>
    <property type="match status" value="2"/>
</dbReference>
<dbReference type="Gene3D" id="1.10.287.130">
    <property type="match status" value="1"/>
</dbReference>
<dbReference type="PANTHER" id="PTHR42878:SF15">
    <property type="entry name" value="BACTERIOPHYTOCHROME"/>
    <property type="match status" value="1"/>
</dbReference>
<organism evidence="10 11">
    <name type="scientific">[Empedobacter] haloabium</name>
    <dbReference type="NCBI Taxonomy" id="592317"/>
    <lineage>
        <taxon>Bacteria</taxon>
        <taxon>Pseudomonadati</taxon>
        <taxon>Pseudomonadota</taxon>
        <taxon>Betaproteobacteria</taxon>
        <taxon>Burkholderiales</taxon>
        <taxon>Oxalobacteraceae</taxon>
        <taxon>Telluria group</taxon>
        <taxon>Telluria group incertae sedis</taxon>
    </lineage>
</organism>
<dbReference type="SMART" id="SM00387">
    <property type="entry name" value="HATPase_c"/>
    <property type="match status" value="1"/>
</dbReference>
<keyword evidence="5" id="KW-0418">Kinase</keyword>
<dbReference type="Pfam" id="PF00989">
    <property type="entry name" value="PAS"/>
    <property type="match status" value="2"/>
</dbReference>
<keyword evidence="6" id="KW-0472">Membrane</keyword>
<keyword evidence="3" id="KW-0597">Phosphoprotein</keyword>
<dbReference type="InterPro" id="IPR036890">
    <property type="entry name" value="HATPase_C_sf"/>
</dbReference>
<dbReference type="InterPro" id="IPR003594">
    <property type="entry name" value="HATPase_dom"/>
</dbReference>
<dbReference type="EMBL" id="CP136508">
    <property type="protein sequence ID" value="WUR15148.1"/>
    <property type="molecule type" value="Genomic_DNA"/>
</dbReference>
<dbReference type="SMART" id="SM00086">
    <property type="entry name" value="PAC"/>
    <property type="match status" value="2"/>
</dbReference>
<dbReference type="SMART" id="SM00091">
    <property type="entry name" value="PAS"/>
    <property type="match status" value="2"/>
</dbReference>
<protein>
    <recommendedName>
        <fullName evidence="2">histidine kinase</fullName>
        <ecNumber evidence="2">2.7.13.3</ecNumber>
    </recommendedName>
</protein>
<sequence>MNIPVAARSLGWLLDAASDAMLICDAGGRIVLANQALATLFGHAHDALAGQALEVLLPEGTRAAHARLRDAYMGRPRPRPMGGGLALEARRADGSVFPVEVSLSPLRDPDGAALVLATIHDISERKRAEHALQESEARMRAIFDTAVDAIITIDQRGRMERLNPAAERMFGWREAEVAGRNVSLLMPEPHRARHDGYLDHYLRTGEQRVIGQGREVQGLRRDGSVFPMELAVGEMWIGGARMFTGLVRDISARKAAEDEARRLLQELTAANEELTSFAYVVSHDLKAPLRGIGSLADWIATDHADKFDDEGREHMRLLINRVHRMGALIDGILQYSRVGRVRETLAAVDLDRLLAEVIDLLAPAPGVTLHVATGMPVVMAEPTRIRQVFHNLISNALKHMDKPAGEARIRVTWADEGEHWRFAVTDNGPGIDPRHFERIFQLFQTLAPRDRVESTGVGLALVKKIVEMYHGTVSVASAPGAGATFSFTLPKLAPTHGATLR</sequence>
<dbReference type="InterPro" id="IPR035965">
    <property type="entry name" value="PAS-like_dom_sf"/>
</dbReference>
<dbReference type="EC" id="2.7.13.3" evidence="2"/>
<dbReference type="PROSITE" id="PS50109">
    <property type="entry name" value="HIS_KIN"/>
    <property type="match status" value="1"/>
</dbReference>
<evidence type="ECO:0000256" key="6">
    <source>
        <dbReference type="ARBA" id="ARBA00023136"/>
    </source>
</evidence>
<dbReference type="InterPro" id="IPR001610">
    <property type="entry name" value="PAC"/>
</dbReference>
<dbReference type="Gene3D" id="3.30.450.20">
    <property type="entry name" value="PAS domain"/>
    <property type="match status" value="2"/>
</dbReference>
<gene>
    <name evidence="10" type="ORF">E7V67_008595</name>
</gene>
<comment type="catalytic activity">
    <reaction evidence="1">
        <text>ATP + protein L-histidine = ADP + protein N-phospho-L-histidine.</text>
        <dbReference type="EC" id="2.7.13.3"/>
    </reaction>
</comment>
<reference evidence="10 11" key="1">
    <citation type="journal article" date="2019" name="Int. J. Syst. Evol. Microbiol.">
        <title>The Draft Whole-Genome Sequence of the Antibiotic Producer Empedobacter haloabium ATCC 31962 Provides Indications for Its Taxonomic Reclassification.</title>
        <authorList>
            <person name="Miess H."/>
            <person name="Arlt P."/>
            <person name="Apel A.K."/>
            <person name="Weber T."/>
            <person name="Nieselt K."/>
            <person name="Hanssen F."/>
            <person name="Czemmel S."/>
            <person name="Nahnsen S."/>
            <person name="Gross H."/>
        </authorList>
    </citation>
    <scope>NUCLEOTIDE SEQUENCE [LARGE SCALE GENOMIC DNA]</scope>
    <source>
        <strain evidence="10 11">ATCC 31962</strain>
    </source>
</reference>
<dbReference type="InterPro" id="IPR036097">
    <property type="entry name" value="HisK_dim/P_sf"/>
</dbReference>
<feature type="domain" description="PAS" evidence="8">
    <location>
        <begin position="135"/>
        <end position="205"/>
    </location>
</feature>
<dbReference type="CDD" id="cd00082">
    <property type="entry name" value="HisKA"/>
    <property type="match status" value="1"/>
</dbReference>
<dbReference type="SUPFAM" id="SSF55874">
    <property type="entry name" value="ATPase domain of HSP90 chaperone/DNA topoisomerase II/histidine kinase"/>
    <property type="match status" value="1"/>
</dbReference>
<dbReference type="Proteomes" id="UP000321323">
    <property type="component" value="Chromosome"/>
</dbReference>
<dbReference type="PANTHER" id="PTHR42878">
    <property type="entry name" value="TWO-COMPONENT HISTIDINE KINASE"/>
    <property type="match status" value="1"/>
</dbReference>
<dbReference type="SMART" id="SM00388">
    <property type="entry name" value="HisKA"/>
    <property type="match status" value="1"/>
</dbReference>
<feature type="domain" description="PAC" evidence="9">
    <location>
        <begin position="83"/>
        <end position="134"/>
    </location>
</feature>
<dbReference type="InterPro" id="IPR003661">
    <property type="entry name" value="HisK_dim/P_dom"/>
</dbReference>
<dbReference type="SUPFAM" id="SSF55785">
    <property type="entry name" value="PYP-like sensor domain (PAS domain)"/>
    <property type="match status" value="2"/>
</dbReference>
<evidence type="ECO:0000256" key="1">
    <source>
        <dbReference type="ARBA" id="ARBA00000085"/>
    </source>
</evidence>
<keyword evidence="4" id="KW-0808">Transferase</keyword>
<dbReference type="InterPro" id="IPR000700">
    <property type="entry name" value="PAS-assoc_C"/>
</dbReference>
<dbReference type="NCBIfam" id="TIGR00229">
    <property type="entry name" value="sensory_box"/>
    <property type="match status" value="2"/>
</dbReference>
<dbReference type="Gene3D" id="3.30.565.10">
    <property type="entry name" value="Histidine kinase-like ATPase, C-terminal domain"/>
    <property type="match status" value="1"/>
</dbReference>
<evidence type="ECO:0000259" key="8">
    <source>
        <dbReference type="PROSITE" id="PS50112"/>
    </source>
</evidence>
<evidence type="ECO:0000313" key="10">
    <source>
        <dbReference type="EMBL" id="WUR15148.1"/>
    </source>
</evidence>
<proteinExistence type="predicted"/>
<accession>A0ABZ1UT68</accession>
<dbReference type="Pfam" id="PF02518">
    <property type="entry name" value="HATPase_c"/>
    <property type="match status" value="1"/>
</dbReference>
<evidence type="ECO:0000259" key="9">
    <source>
        <dbReference type="PROSITE" id="PS50113"/>
    </source>
</evidence>
<evidence type="ECO:0000256" key="2">
    <source>
        <dbReference type="ARBA" id="ARBA00012438"/>
    </source>
</evidence>
<dbReference type="InterPro" id="IPR000014">
    <property type="entry name" value="PAS"/>
</dbReference>